<protein>
    <submittedName>
        <fullName evidence="2">Uncharacterized protein</fullName>
    </submittedName>
</protein>
<dbReference type="Proteomes" id="UP000229907">
    <property type="component" value="Chromosome"/>
</dbReference>
<feature type="compositionally biased region" description="Low complexity" evidence="1">
    <location>
        <begin position="83"/>
        <end position="94"/>
    </location>
</feature>
<dbReference type="EMBL" id="CP018044">
    <property type="protein sequence ID" value="ATU19789.1"/>
    <property type="molecule type" value="Genomic_DNA"/>
</dbReference>
<evidence type="ECO:0000313" key="2">
    <source>
        <dbReference type="EMBL" id="ATU19789.1"/>
    </source>
</evidence>
<dbReference type="AlphaFoldDB" id="A0A2D3D3Q7"/>
<gene>
    <name evidence="2" type="ORF">BcFMB_01260</name>
</gene>
<sequence>MRGSIFRHIGGYAPQEARHSKAVNPRYLRIYGKLLSLSADMLPRTAFGRAEAPIAQSIAPMAARFRLFGQQFRSLGQQFRPLGQRIRPSGQRSRPSGRRFCLLGR</sequence>
<feature type="region of interest" description="Disordered" evidence="1">
    <location>
        <begin position="83"/>
        <end position="105"/>
    </location>
</feature>
<organism evidence="2 3">
    <name type="scientific">Bifidobacterium choerinum</name>
    <dbReference type="NCBI Taxonomy" id="35760"/>
    <lineage>
        <taxon>Bacteria</taxon>
        <taxon>Bacillati</taxon>
        <taxon>Actinomycetota</taxon>
        <taxon>Actinomycetes</taxon>
        <taxon>Bifidobacteriales</taxon>
        <taxon>Bifidobacteriaceae</taxon>
        <taxon>Bifidobacterium</taxon>
    </lineage>
</organism>
<proteinExistence type="predicted"/>
<dbReference type="KEGG" id="bcho:BcFMB_01260"/>
<name>A0A2D3D3Q7_9BIFI</name>
<reference evidence="2 3" key="1">
    <citation type="submission" date="2016-11" db="EMBL/GenBank/DDBJ databases">
        <title>complete genome sequence of Bifidobacterium choerinum strain FMB-1.</title>
        <authorList>
            <person name="Park C.-S."/>
            <person name="Jung D.-H."/>
            <person name="Choi D.-S."/>
        </authorList>
    </citation>
    <scope>NUCLEOTIDE SEQUENCE [LARGE SCALE GENOMIC DNA]</scope>
    <source>
        <strain evidence="2 3">FMB-1</strain>
    </source>
</reference>
<evidence type="ECO:0000256" key="1">
    <source>
        <dbReference type="SAM" id="MobiDB-lite"/>
    </source>
</evidence>
<evidence type="ECO:0000313" key="3">
    <source>
        <dbReference type="Proteomes" id="UP000229907"/>
    </source>
</evidence>
<accession>A0A2D3D3Q7</accession>